<feature type="transmembrane region" description="Helical" evidence="1">
    <location>
        <begin position="93"/>
        <end position="111"/>
    </location>
</feature>
<dbReference type="InterPro" id="IPR037185">
    <property type="entry name" value="EmrE-like"/>
</dbReference>
<keyword evidence="3" id="KW-1185">Reference proteome</keyword>
<dbReference type="Pfam" id="PF04657">
    <property type="entry name" value="DMT_YdcZ"/>
    <property type="match status" value="1"/>
</dbReference>
<dbReference type="OrthoDB" id="370053at2"/>
<dbReference type="PANTHER" id="PTHR34821">
    <property type="entry name" value="INNER MEMBRANE PROTEIN YDCZ"/>
    <property type="match status" value="1"/>
</dbReference>
<sequence>MQALFPILAVLIAGIGVALQPPTNAALAKASGSVWLAALISFAVGTAALLVIWLADRTPLSAARGAPWWAWLGGFYGAAFVAAIAFATPRLGLAVTLTAAVASQLVTAMLIDRFGLLGLPQQPITPARLIGVVLVILGVIVVRRG</sequence>
<dbReference type="STRING" id="1855283.SAMN05216382_0671"/>
<dbReference type="Proteomes" id="UP000199214">
    <property type="component" value="Unassembled WGS sequence"/>
</dbReference>
<evidence type="ECO:0000313" key="3">
    <source>
        <dbReference type="Proteomes" id="UP000199214"/>
    </source>
</evidence>
<name>A0A1H7I6A0_9SPHN</name>
<dbReference type="EMBL" id="FNZZ01000001">
    <property type="protein sequence ID" value="SEK56990.1"/>
    <property type="molecule type" value="Genomic_DNA"/>
</dbReference>
<dbReference type="GO" id="GO:0005886">
    <property type="term" value="C:plasma membrane"/>
    <property type="evidence" value="ECO:0007669"/>
    <property type="project" value="TreeGrafter"/>
</dbReference>
<keyword evidence="1" id="KW-0812">Transmembrane</keyword>
<reference evidence="3" key="1">
    <citation type="submission" date="2016-10" db="EMBL/GenBank/DDBJ databases">
        <authorList>
            <person name="Varghese N."/>
            <person name="Submissions S."/>
        </authorList>
    </citation>
    <scope>NUCLEOTIDE SEQUENCE [LARGE SCALE GENOMIC DNA]</scope>
    <source>
        <strain evidence="3">JS21-1</strain>
    </source>
</reference>
<dbReference type="SUPFAM" id="SSF103481">
    <property type="entry name" value="Multidrug resistance efflux transporter EmrE"/>
    <property type="match status" value="1"/>
</dbReference>
<accession>A0A1H7I6A0</accession>
<feature type="transmembrane region" description="Helical" evidence="1">
    <location>
        <begin position="123"/>
        <end position="142"/>
    </location>
</feature>
<feature type="transmembrane region" description="Helical" evidence="1">
    <location>
        <begin position="68"/>
        <end position="87"/>
    </location>
</feature>
<gene>
    <name evidence="2" type="ORF">SAMN05216382_0671</name>
</gene>
<evidence type="ECO:0000313" key="2">
    <source>
        <dbReference type="EMBL" id="SEK56990.1"/>
    </source>
</evidence>
<proteinExistence type="predicted"/>
<keyword evidence="1" id="KW-0472">Membrane</keyword>
<dbReference type="InterPro" id="IPR006750">
    <property type="entry name" value="YdcZ"/>
</dbReference>
<dbReference type="RefSeq" id="WP_093003229.1">
    <property type="nucleotide sequence ID" value="NZ_FNZZ01000001.1"/>
</dbReference>
<organism evidence="2 3">
    <name type="scientific">Sphingomonas palmae</name>
    <dbReference type="NCBI Taxonomy" id="1855283"/>
    <lineage>
        <taxon>Bacteria</taxon>
        <taxon>Pseudomonadati</taxon>
        <taxon>Pseudomonadota</taxon>
        <taxon>Alphaproteobacteria</taxon>
        <taxon>Sphingomonadales</taxon>
        <taxon>Sphingomonadaceae</taxon>
        <taxon>Sphingomonas</taxon>
    </lineage>
</organism>
<feature type="transmembrane region" description="Helical" evidence="1">
    <location>
        <begin position="34"/>
        <end position="56"/>
    </location>
</feature>
<evidence type="ECO:0000256" key="1">
    <source>
        <dbReference type="SAM" id="Phobius"/>
    </source>
</evidence>
<dbReference type="AlphaFoldDB" id="A0A1H7I6A0"/>
<keyword evidence="1" id="KW-1133">Transmembrane helix</keyword>
<protein>
    <submittedName>
        <fullName evidence="2">Transporter family-2 protein</fullName>
    </submittedName>
</protein>
<dbReference type="PANTHER" id="PTHR34821:SF2">
    <property type="entry name" value="INNER MEMBRANE PROTEIN YDCZ"/>
    <property type="match status" value="1"/>
</dbReference>